<feature type="domain" description="ABC-2 type transporter transmembrane" evidence="6">
    <location>
        <begin position="79"/>
        <end position="237"/>
    </location>
</feature>
<comment type="subcellular location">
    <subcellularLocation>
        <location evidence="1">Membrane</location>
        <topology evidence="1">Multi-pass membrane protein</topology>
    </subcellularLocation>
</comment>
<feature type="transmembrane region" description="Helical" evidence="5">
    <location>
        <begin position="327"/>
        <end position="348"/>
    </location>
</feature>
<feature type="transmembrane region" description="Helical" evidence="5">
    <location>
        <begin position="107"/>
        <end position="130"/>
    </location>
</feature>
<dbReference type="Proteomes" id="UP000293291">
    <property type="component" value="Unassembled WGS sequence"/>
</dbReference>
<feature type="transmembrane region" description="Helical" evidence="5">
    <location>
        <begin position="172"/>
        <end position="188"/>
    </location>
</feature>
<evidence type="ECO:0000313" key="7">
    <source>
        <dbReference type="EMBL" id="RYB98803.1"/>
    </source>
</evidence>
<evidence type="ECO:0000313" key="8">
    <source>
        <dbReference type="Proteomes" id="UP000293291"/>
    </source>
</evidence>
<evidence type="ECO:0000256" key="1">
    <source>
        <dbReference type="ARBA" id="ARBA00004141"/>
    </source>
</evidence>
<feature type="transmembrane region" description="Helical" evidence="5">
    <location>
        <begin position="369"/>
        <end position="391"/>
    </location>
</feature>
<feature type="transmembrane region" description="Helical" evidence="5">
    <location>
        <begin position="482"/>
        <end position="504"/>
    </location>
</feature>
<reference evidence="7 8" key="1">
    <citation type="submission" date="2019-01" db="EMBL/GenBank/DDBJ databases">
        <title>Novel species of Nocardioides.</title>
        <authorList>
            <person name="Liu Q."/>
            <person name="Xin Y.-H."/>
        </authorList>
    </citation>
    <scope>NUCLEOTIDE SEQUENCE [LARGE SCALE GENOMIC DNA]</scope>
    <source>
        <strain evidence="7 8">CGMCC 4.6875</strain>
    </source>
</reference>
<organism evidence="7 8">
    <name type="scientific">Nocardioides ganghwensis</name>
    <dbReference type="NCBI Taxonomy" id="252230"/>
    <lineage>
        <taxon>Bacteria</taxon>
        <taxon>Bacillati</taxon>
        <taxon>Actinomycetota</taxon>
        <taxon>Actinomycetes</taxon>
        <taxon>Propionibacteriales</taxon>
        <taxon>Nocardioidaceae</taxon>
        <taxon>Nocardioides</taxon>
    </lineage>
</organism>
<feature type="transmembrane region" description="Helical" evidence="5">
    <location>
        <begin position="397"/>
        <end position="414"/>
    </location>
</feature>
<feature type="transmembrane region" description="Helical" evidence="5">
    <location>
        <begin position="222"/>
        <end position="242"/>
    </location>
</feature>
<accession>A0A4V1RM47</accession>
<dbReference type="OrthoDB" id="3767381at2"/>
<evidence type="ECO:0000256" key="2">
    <source>
        <dbReference type="ARBA" id="ARBA00022692"/>
    </source>
</evidence>
<keyword evidence="3 5" id="KW-1133">Transmembrane helix</keyword>
<proteinExistence type="predicted"/>
<feature type="transmembrane region" description="Helical" evidence="5">
    <location>
        <begin position="70"/>
        <end position="86"/>
    </location>
</feature>
<evidence type="ECO:0000259" key="6">
    <source>
        <dbReference type="Pfam" id="PF12698"/>
    </source>
</evidence>
<feature type="transmembrane region" description="Helical" evidence="5">
    <location>
        <begin position="278"/>
        <end position="296"/>
    </location>
</feature>
<sequence length="531" mass="55699">MSTVDTSVRVPIGGGLLVRRFLVEAARNRVTLGLLVVVPVVFVAIVGGVITDAGELLGGQGGPQAETTTAGWTAGFVAAVAMYFQVRSARAADQRLVLAGLPAARLVLARMTTGAALAVVAATASYLTLVVRVGGLDHPARVAAATVMFAVIYLALGALIGALVANPVNGTVLVLFVWLVDVVFGPAFRPADTLVSKVFPTHYLSLWMMDEPSGHAGRPGDLGWALIWTLVAVALSWMVVAATSRTARTHARTSSSSARGQLAVGTQMGLREISRNRVLWALMVAVPGLFVALSAFTTPEGYETMMVREAGRTVAATFWFPDTHPGLMAPISVGALAAVVGLFTALGARAADRRLALAGFHPVSLLTSRLLVVAVLALVVTAASLTVTALFFEPGQWGPYVLANLLIASTYALVGVLVGWLFGRVGGVLVAFLLPFLDLAIEQSPMLNPDLSTLAHLLPGYGASRVLYDAALTSSFDETASLLIALGWLAMLAALVAGLLGRVVRPARRRPRRGRRPRAAVAILRTSRARP</sequence>
<evidence type="ECO:0000256" key="4">
    <source>
        <dbReference type="ARBA" id="ARBA00023136"/>
    </source>
</evidence>
<keyword evidence="2 5" id="KW-0812">Transmembrane</keyword>
<evidence type="ECO:0000256" key="3">
    <source>
        <dbReference type="ARBA" id="ARBA00022989"/>
    </source>
</evidence>
<feature type="transmembrane region" description="Helical" evidence="5">
    <location>
        <begin position="421"/>
        <end position="441"/>
    </location>
</feature>
<dbReference type="InterPro" id="IPR013525">
    <property type="entry name" value="ABC2_TM"/>
</dbReference>
<evidence type="ECO:0000256" key="5">
    <source>
        <dbReference type="SAM" id="Phobius"/>
    </source>
</evidence>
<dbReference type="EMBL" id="SDWU01000021">
    <property type="protein sequence ID" value="RYB98803.1"/>
    <property type="molecule type" value="Genomic_DNA"/>
</dbReference>
<dbReference type="Pfam" id="PF12698">
    <property type="entry name" value="ABC2_membrane_3"/>
    <property type="match status" value="1"/>
</dbReference>
<feature type="transmembrane region" description="Helical" evidence="5">
    <location>
        <begin position="30"/>
        <end position="50"/>
    </location>
</feature>
<keyword evidence="8" id="KW-1185">Reference proteome</keyword>
<protein>
    <submittedName>
        <fullName evidence="7">ABC transporter permease</fullName>
    </submittedName>
</protein>
<comment type="caution">
    <text evidence="7">The sequence shown here is derived from an EMBL/GenBank/DDBJ whole genome shotgun (WGS) entry which is preliminary data.</text>
</comment>
<dbReference type="AlphaFoldDB" id="A0A4V1RM47"/>
<dbReference type="RefSeq" id="WP_129456447.1">
    <property type="nucleotide sequence ID" value="NZ_JACXYX010000006.1"/>
</dbReference>
<keyword evidence="4 5" id="KW-0472">Membrane</keyword>
<name>A0A4V1RM47_9ACTN</name>
<feature type="transmembrane region" description="Helical" evidence="5">
    <location>
        <begin position="142"/>
        <end position="165"/>
    </location>
</feature>
<gene>
    <name evidence="7" type="ORF">EUA07_17460</name>
</gene>